<dbReference type="Proteomes" id="UP000220959">
    <property type="component" value="Unassembled WGS sequence"/>
</dbReference>
<proteinExistence type="predicted"/>
<protein>
    <submittedName>
        <fullName evidence="1">Uncharacterized protein</fullName>
    </submittedName>
</protein>
<comment type="caution">
    <text evidence="1">The sequence shown here is derived from an EMBL/GenBank/DDBJ whole genome shotgun (WGS) entry which is preliminary data.</text>
</comment>
<name>A0ACC9D0P3_9FIRM</name>
<evidence type="ECO:0000313" key="2">
    <source>
        <dbReference type="Proteomes" id="UP000220959"/>
    </source>
</evidence>
<sequence length="61" mass="7145">MRFRVKRGGSAKRFRFDRTAKPVPKQEPEVPVSLAEVLDNPYGRYFGKARSREELLAKRHD</sequence>
<evidence type="ECO:0000313" key="1">
    <source>
        <dbReference type="EMBL" id="PDX61731.1"/>
    </source>
</evidence>
<dbReference type="EMBL" id="NMTR01000012">
    <property type="protein sequence ID" value="PDX61731.1"/>
    <property type="molecule type" value="Genomic_DNA"/>
</dbReference>
<keyword evidence="2" id="KW-1185">Reference proteome</keyword>
<accession>A0ACC9D0P3</accession>
<reference evidence="1 2" key="1">
    <citation type="journal article" date="2017" name="Front. Microbiol.">
        <title>New Insights into the Diversity of the Genus Faecalibacterium.</title>
        <authorList>
            <person name="Benevides L."/>
            <person name="Burman S."/>
            <person name="Martin R."/>
            <person name="Robert V."/>
            <person name="Thomas M."/>
            <person name="Miquel S."/>
            <person name="Chain F."/>
            <person name="Sokol H."/>
            <person name="Bermudez-Humaran L.G."/>
            <person name="Morrison M."/>
            <person name="Langella P."/>
            <person name="Azevedo V.A."/>
            <person name="Chatel J.M."/>
            <person name="Soares S."/>
        </authorList>
    </citation>
    <scope>NUCLEOTIDE SEQUENCE [LARGE SCALE GENOMIC DNA]</scope>
    <source>
        <strain evidence="2">CNCM I-4541</strain>
    </source>
</reference>
<organism evidence="1 2">
    <name type="scientific">Faecalibacterium langellae</name>
    <dbReference type="NCBI Taxonomy" id="3435293"/>
    <lineage>
        <taxon>Bacteria</taxon>
        <taxon>Bacillati</taxon>
        <taxon>Bacillota</taxon>
        <taxon>Clostridia</taxon>
        <taxon>Eubacteriales</taxon>
        <taxon>Oscillospiraceae</taxon>
        <taxon>Faecalibacterium</taxon>
    </lineage>
</organism>
<gene>
    <name evidence="1" type="ORF">CGS49_04880</name>
</gene>